<dbReference type="PANTHER" id="PTHR47354">
    <property type="entry name" value="NADH OXIDOREDUCTASE HCR"/>
    <property type="match status" value="1"/>
</dbReference>
<keyword evidence="4 14" id="KW-0812">Transmembrane</keyword>
<dbReference type="PROSITE" id="PS51384">
    <property type="entry name" value="FAD_FR"/>
    <property type="match status" value="1"/>
</dbReference>
<evidence type="ECO:0000256" key="5">
    <source>
        <dbReference type="ARBA" id="ARBA00022714"/>
    </source>
</evidence>
<feature type="transmembrane region" description="Helical" evidence="14">
    <location>
        <begin position="88"/>
        <end position="105"/>
    </location>
</feature>
<evidence type="ECO:0000256" key="12">
    <source>
        <dbReference type="ARBA" id="ARBA00023136"/>
    </source>
</evidence>
<keyword evidence="6" id="KW-0479">Metal-binding</keyword>
<dbReference type="GO" id="GO:0016491">
    <property type="term" value="F:oxidoreductase activity"/>
    <property type="evidence" value="ECO:0007669"/>
    <property type="project" value="UniProtKB-KW"/>
</dbReference>
<dbReference type="InterPro" id="IPR017927">
    <property type="entry name" value="FAD-bd_FR_type"/>
</dbReference>
<comment type="cofactor">
    <cofactor evidence="1">
        <name>FAD</name>
        <dbReference type="ChEBI" id="CHEBI:57692"/>
    </cofactor>
</comment>
<evidence type="ECO:0000256" key="7">
    <source>
        <dbReference type="ARBA" id="ARBA00022827"/>
    </source>
</evidence>
<feature type="compositionally biased region" description="Low complexity" evidence="13">
    <location>
        <begin position="23"/>
        <end position="36"/>
    </location>
</feature>
<dbReference type="GO" id="GO:0050660">
    <property type="term" value="F:flavin adenine dinucleotide binding"/>
    <property type="evidence" value="ECO:0007669"/>
    <property type="project" value="TreeGrafter"/>
</dbReference>
<dbReference type="GO" id="GO:0051537">
    <property type="term" value="F:2 iron, 2 sulfur cluster binding"/>
    <property type="evidence" value="ECO:0007669"/>
    <property type="project" value="UniProtKB-KW"/>
</dbReference>
<organism evidence="16 17">
    <name type="scientific">Microbacterium schleiferi</name>
    <dbReference type="NCBI Taxonomy" id="69362"/>
    <lineage>
        <taxon>Bacteria</taxon>
        <taxon>Bacillati</taxon>
        <taxon>Actinomycetota</taxon>
        <taxon>Actinomycetes</taxon>
        <taxon>Micrococcales</taxon>
        <taxon>Microbacteriaceae</taxon>
        <taxon>Microbacterium</taxon>
    </lineage>
</organism>
<keyword evidence="11" id="KW-0411">Iron-sulfur</keyword>
<evidence type="ECO:0000256" key="9">
    <source>
        <dbReference type="ARBA" id="ARBA00023002"/>
    </source>
</evidence>
<keyword evidence="9" id="KW-0560">Oxidoreductase</keyword>
<evidence type="ECO:0000256" key="3">
    <source>
        <dbReference type="ARBA" id="ARBA00022630"/>
    </source>
</evidence>
<dbReference type="Proteomes" id="UP000594480">
    <property type="component" value="Chromosome"/>
</dbReference>
<dbReference type="AlphaFoldDB" id="A0A7S8RID7"/>
<evidence type="ECO:0000256" key="14">
    <source>
        <dbReference type="SAM" id="Phobius"/>
    </source>
</evidence>
<feature type="transmembrane region" description="Helical" evidence="14">
    <location>
        <begin position="230"/>
        <end position="250"/>
    </location>
</feature>
<dbReference type="Gene3D" id="3.40.50.80">
    <property type="entry name" value="Nucleotide-binding domain of ferredoxin-NADP reductase (FNR) module"/>
    <property type="match status" value="1"/>
</dbReference>
<evidence type="ECO:0000256" key="13">
    <source>
        <dbReference type="SAM" id="MobiDB-lite"/>
    </source>
</evidence>
<evidence type="ECO:0000256" key="11">
    <source>
        <dbReference type="ARBA" id="ARBA00023014"/>
    </source>
</evidence>
<name>A0A7S8RID7_9MICO</name>
<dbReference type="InterPro" id="IPR050415">
    <property type="entry name" value="MRET"/>
</dbReference>
<protein>
    <submittedName>
        <fullName evidence="16">Ferric reductase-like transmembrane domain-containing protein</fullName>
    </submittedName>
</protein>
<dbReference type="InterPro" id="IPR039261">
    <property type="entry name" value="FNR_nucleotide-bd"/>
</dbReference>
<feature type="transmembrane region" description="Helical" evidence="14">
    <location>
        <begin position="167"/>
        <end position="185"/>
    </location>
</feature>
<dbReference type="SUPFAM" id="SSF52343">
    <property type="entry name" value="Ferredoxin reductase-like, C-terminal NADP-linked domain"/>
    <property type="match status" value="1"/>
</dbReference>
<evidence type="ECO:0000256" key="2">
    <source>
        <dbReference type="ARBA" id="ARBA00004141"/>
    </source>
</evidence>
<evidence type="ECO:0000256" key="8">
    <source>
        <dbReference type="ARBA" id="ARBA00022989"/>
    </source>
</evidence>
<dbReference type="InterPro" id="IPR017938">
    <property type="entry name" value="Riboflavin_synthase-like_b-brl"/>
</dbReference>
<dbReference type="Pfam" id="PF01794">
    <property type="entry name" value="Ferric_reduct"/>
    <property type="match status" value="1"/>
</dbReference>
<reference evidence="16 17" key="1">
    <citation type="submission" date="2020-11" db="EMBL/GenBank/DDBJ databases">
        <title>Amino acid is mineralized and recycled by bacteria in oceanic microbiome.</title>
        <authorList>
            <person name="Zheng L.Y."/>
        </authorList>
    </citation>
    <scope>NUCLEOTIDE SEQUENCE [LARGE SCALE GENOMIC DNA]</scope>
    <source>
        <strain evidence="16 17">A32-1</strain>
    </source>
</reference>
<feature type="domain" description="FAD-binding FR-type" evidence="15">
    <location>
        <begin position="255"/>
        <end position="355"/>
    </location>
</feature>
<feature type="compositionally biased region" description="Low complexity" evidence="13">
    <location>
        <begin position="1"/>
        <end position="12"/>
    </location>
</feature>
<evidence type="ECO:0000259" key="15">
    <source>
        <dbReference type="PROSITE" id="PS51384"/>
    </source>
</evidence>
<keyword evidence="12 14" id="KW-0472">Membrane</keyword>
<gene>
    <name evidence="16" type="ORF">IT882_06450</name>
</gene>
<dbReference type="GO" id="GO:0046872">
    <property type="term" value="F:metal ion binding"/>
    <property type="evidence" value="ECO:0007669"/>
    <property type="project" value="UniProtKB-KW"/>
</dbReference>
<evidence type="ECO:0000313" key="17">
    <source>
        <dbReference type="Proteomes" id="UP000594480"/>
    </source>
</evidence>
<accession>A0A7S8RID7</accession>
<dbReference type="Gene3D" id="2.40.30.10">
    <property type="entry name" value="Translation factors"/>
    <property type="match status" value="1"/>
</dbReference>
<feature type="region of interest" description="Disordered" evidence="13">
    <location>
        <begin position="1"/>
        <end position="38"/>
    </location>
</feature>
<feature type="transmembrane region" description="Helical" evidence="14">
    <location>
        <begin position="197"/>
        <end position="218"/>
    </location>
</feature>
<evidence type="ECO:0000313" key="16">
    <source>
        <dbReference type="EMBL" id="QPE05632.1"/>
    </source>
</evidence>
<evidence type="ECO:0000256" key="1">
    <source>
        <dbReference type="ARBA" id="ARBA00001974"/>
    </source>
</evidence>
<dbReference type="SUPFAM" id="SSF63380">
    <property type="entry name" value="Riboflavin synthase domain-like"/>
    <property type="match status" value="1"/>
</dbReference>
<dbReference type="EMBL" id="CP064760">
    <property type="protein sequence ID" value="QPE05632.1"/>
    <property type="molecule type" value="Genomic_DNA"/>
</dbReference>
<dbReference type="PANTHER" id="PTHR47354:SF8">
    <property type="entry name" value="1,2-PHENYLACETYL-COA EPOXIDASE, SUBUNIT E"/>
    <property type="match status" value="1"/>
</dbReference>
<dbReference type="RefSeq" id="WP_195693647.1">
    <property type="nucleotide sequence ID" value="NZ_CP064760.1"/>
</dbReference>
<proteinExistence type="predicted"/>
<evidence type="ECO:0000256" key="6">
    <source>
        <dbReference type="ARBA" id="ARBA00022723"/>
    </source>
</evidence>
<evidence type="ECO:0000256" key="4">
    <source>
        <dbReference type="ARBA" id="ARBA00022692"/>
    </source>
</evidence>
<evidence type="ECO:0000256" key="10">
    <source>
        <dbReference type="ARBA" id="ARBA00023004"/>
    </source>
</evidence>
<keyword evidence="10" id="KW-0408">Iron</keyword>
<feature type="transmembrane region" description="Helical" evidence="14">
    <location>
        <begin position="126"/>
        <end position="147"/>
    </location>
</feature>
<dbReference type="InterPro" id="IPR013130">
    <property type="entry name" value="Fe3_Rdtase_TM_dom"/>
</dbReference>
<dbReference type="KEGG" id="msf:IT882_06450"/>
<keyword evidence="3" id="KW-0285">Flavoprotein</keyword>
<keyword evidence="7" id="KW-0274">FAD</keyword>
<keyword evidence="8 14" id="KW-1133">Transmembrane helix</keyword>
<sequence>MTTATPSRTAVTAPPPAARRPQHVVPAPATTAAPTKSRARSARRAWNLAATAVIWVTSLFVLALWVAGGGIQDLWGFDAAALNSLGRLTGLIASNLLLYQVILLARIPLFERGFGRDGLTRMHRLVGFWSFSLMLAHIALLVLGYAAAADVNVFVQLWEFVWDYPGMLLATVGTILIILVALTSMRRARAKLRYESWHLLHLYAYLGVGLALPHQLWTGADFLFSPVATAYWWGLWAVSAAAIIVFRILVPLARSVRHRVRVAEVRPDGTGGVAVTMTGRRLDRLGARAGQFFIWRFLDGPGASRANPFSLAAAPDGRTLTISARIVGDGTARLARLTPGTPVLFEGPYGTMTGEARTGSKLLMIGAGAGVAPLVSLLQAEQYAPGQATLVTRDHSTQAALRQDAIGTLIARRGLRHVPLPGPRAHTKSSWLPASHAAWSGADAIRHLAPDLHEYDVFLCGPAAWMKALEHDLRAAGVHRGRIHCESFTV</sequence>
<dbReference type="GO" id="GO:0016020">
    <property type="term" value="C:membrane"/>
    <property type="evidence" value="ECO:0007669"/>
    <property type="project" value="UniProtKB-SubCell"/>
</dbReference>
<keyword evidence="5" id="KW-0001">2Fe-2S</keyword>
<comment type="subcellular location">
    <subcellularLocation>
        <location evidence="2">Membrane</location>
        <topology evidence="2">Multi-pass membrane protein</topology>
    </subcellularLocation>
</comment>
<keyword evidence="17" id="KW-1185">Reference proteome</keyword>
<feature type="transmembrane region" description="Helical" evidence="14">
    <location>
        <begin position="45"/>
        <end position="68"/>
    </location>
</feature>